<organism evidence="3 4">
    <name type="scientific">Paenibacillus phage Tripp</name>
    <dbReference type="NCBI Taxonomy" id="1718161"/>
    <lineage>
        <taxon>Viruses</taxon>
        <taxon>Duplodnaviria</taxon>
        <taxon>Heunggongvirae</taxon>
        <taxon>Uroviricota</taxon>
        <taxon>Caudoviricetes</taxon>
        <taxon>Halcyonevirus</taxon>
        <taxon>Halcyonevirus tripp</taxon>
    </lineage>
</organism>
<keyword evidence="4" id="KW-1185">Reference proteome</keyword>
<feature type="domain" description="Siphovirus-type tail component C-terminal" evidence="2">
    <location>
        <begin position="425"/>
        <end position="484"/>
    </location>
</feature>
<dbReference type="InterPro" id="IPR006520">
    <property type="entry name" value="Dit_BPSPP_N"/>
</dbReference>
<proteinExistence type="predicted"/>
<dbReference type="Pfam" id="PF22768">
    <property type="entry name" value="SPP1_Dit"/>
    <property type="match status" value="1"/>
</dbReference>
<dbReference type="Gene3D" id="2.60.120.860">
    <property type="match status" value="1"/>
</dbReference>
<dbReference type="RefSeq" id="YP_009210537.1">
    <property type="nucleotide sequence ID" value="NC_028930.1"/>
</dbReference>
<dbReference type="InterPro" id="IPR054738">
    <property type="entry name" value="Siphovirus-type_tail_C"/>
</dbReference>
<feature type="domain" description="Siphovirus-type tail component RIFT-related" evidence="1">
    <location>
        <begin position="14"/>
        <end position="121"/>
    </location>
</feature>
<evidence type="ECO:0000259" key="1">
    <source>
        <dbReference type="Pfam" id="PF05709"/>
    </source>
</evidence>
<dbReference type="NCBIfam" id="TIGR01633">
    <property type="entry name" value="phi3626_gp14_N"/>
    <property type="match status" value="1"/>
</dbReference>
<protein>
    <submittedName>
        <fullName evidence="3">Tail protein</fullName>
    </submittedName>
</protein>
<name>A0A0N9RRA9_9CAUD</name>
<evidence type="ECO:0000313" key="4">
    <source>
        <dbReference type="Proteomes" id="UP000204254"/>
    </source>
</evidence>
<gene>
    <name evidence="3" type="ORF">TRIPP_17</name>
</gene>
<dbReference type="Proteomes" id="UP000204254">
    <property type="component" value="Segment"/>
</dbReference>
<dbReference type="Pfam" id="PF05709">
    <property type="entry name" value="Sipho_tail"/>
    <property type="match status" value="1"/>
</dbReference>
<dbReference type="EMBL" id="KT755656">
    <property type="protein sequence ID" value="ALH46390.1"/>
    <property type="molecule type" value="Genomic_DNA"/>
</dbReference>
<dbReference type="GeneID" id="26636975"/>
<dbReference type="KEGG" id="vg:26636975"/>
<evidence type="ECO:0000259" key="2">
    <source>
        <dbReference type="Pfam" id="PF22768"/>
    </source>
</evidence>
<dbReference type="OrthoDB" id="424at10239"/>
<reference evidence="3 4" key="1">
    <citation type="journal article" date="2016" name="Genome Announc.">
        <title>Paenibacillus larvae Phage Tripp Genome Has 378-Base-Pair Terminal Repeats.</title>
        <authorList>
            <person name="Abraham J."/>
            <person name="Bousquet A.C."/>
            <person name="Bruff E."/>
            <person name="Carson N."/>
            <person name="Clark A."/>
            <person name="Connell A."/>
            <person name="Davis Z."/>
            <person name="Dums J."/>
            <person name="Everington C."/>
            <person name="Groth A."/>
            <person name="Hawes N."/>
            <person name="McArthur N."/>
            <person name="McKenney C."/>
            <person name="Oufkir A."/>
            <person name="Pearce B."/>
            <person name="Rampal S."/>
            <person name="Rozier H."/>
            <person name="Schaff J."/>
            <person name="Slehria T."/>
            <person name="Carson S."/>
            <person name="Miller E.S."/>
        </authorList>
    </citation>
    <scope>NUCLEOTIDE SEQUENCE [LARGE SCALE GENOMIC DNA]</scope>
</reference>
<sequence length="485" mass="53304">MSGFTFNGTHSSGYFIVNRVGRTMLPNISPKLLTIPNRPGAYDFGSEIGMREFNVDVTIIQTSPGLLVSMLRIISDWLCTDKAATLSFDDEPGKTYYAKISGDTQIDTLVSMGTGTIKFVCPDPYAYGARKTLLLPGPSSAVTNAGLADTYPVITAKFTESTPYFAIGNGKQNAILGAAPTIGKPTVPQQEVVLHADGTTLDGWQTGNSTDDFDGDNRIAGKFIVFGGYALKAVEYGSKDSPAWHGPAIRKALPEPLQDFTVTAIVEQDSTENHQIGRVGFNLIDQNGASFGLMFMNDNSQSVMNGICHCSIGPNGGRVGLYYDEPGWHAYTNKSMYLSLSRIGQTWTMYVTQKDLKTGKTYWGLTKTWTDVAGKFNKFKLAALQLAAYQYQLYEPVYGQFIHYATVYKENKVDPEKQTPIIAEKDDVIEIDCEKGSVTKNGIPALWLLDPVSDFFPLKHGQNNLAYTTTDLTAQVTLTHRERWL</sequence>
<dbReference type="Gene3D" id="2.40.30.200">
    <property type="match status" value="1"/>
</dbReference>
<accession>A0A0N9RRA9</accession>
<dbReference type="InterPro" id="IPR008841">
    <property type="entry name" value="Siphovirus-type_tail_N"/>
</dbReference>
<evidence type="ECO:0000313" key="3">
    <source>
        <dbReference type="EMBL" id="ALH46390.1"/>
    </source>
</evidence>